<feature type="transmembrane region" description="Helical" evidence="6">
    <location>
        <begin position="80"/>
        <end position="99"/>
    </location>
</feature>
<comment type="similarity">
    <text evidence="2">Belongs to the autoinducer-2 exporter (AI-2E) (TC 2.A.86) family.</text>
</comment>
<evidence type="ECO:0000256" key="2">
    <source>
        <dbReference type="ARBA" id="ARBA00009773"/>
    </source>
</evidence>
<dbReference type="STRING" id="698738.OLEAN_C17380"/>
<feature type="transmembrane region" description="Helical" evidence="6">
    <location>
        <begin position="48"/>
        <end position="68"/>
    </location>
</feature>
<keyword evidence="5 6" id="KW-0472">Membrane</keyword>
<feature type="transmembrane region" description="Helical" evidence="6">
    <location>
        <begin position="196"/>
        <end position="220"/>
    </location>
</feature>
<dbReference type="AlphaFoldDB" id="R4YTM4"/>
<evidence type="ECO:0000256" key="4">
    <source>
        <dbReference type="ARBA" id="ARBA00022989"/>
    </source>
</evidence>
<name>R4YTM4_OLEAN</name>
<evidence type="ECO:0000313" key="7">
    <source>
        <dbReference type="EMBL" id="CCK75914.1"/>
    </source>
</evidence>
<dbReference type="GO" id="GO:0055085">
    <property type="term" value="P:transmembrane transport"/>
    <property type="evidence" value="ECO:0007669"/>
    <property type="project" value="TreeGrafter"/>
</dbReference>
<organism evidence="7 8">
    <name type="scientific">Oleispira antarctica RB-8</name>
    <dbReference type="NCBI Taxonomy" id="698738"/>
    <lineage>
        <taxon>Bacteria</taxon>
        <taxon>Pseudomonadati</taxon>
        <taxon>Pseudomonadota</taxon>
        <taxon>Gammaproteobacteria</taxon>
        <taxon>Oceanospirillales</taxon>
        <taxon>Oceanospirillaceae</taxon>
        <taxon>Oleispira</taxon>
    </lineage>
</organism>
<feature type="transmembrane region" description="Helical" evidence="6">
    <location>
        <begin position="343"/>
        <end position="368"/>
    </location>
</feature>
<keyword evidence="3 6" id="KW-0812">Transmembrane</keyword>
<evidence type="ECO:0000256" key="6">
    <source>
        <dbReference type="SAM" id="Phobius"/>
    </source>
</evidence>
<protein>
    <recommendedName>
        <fullName evidence="9">Permease</fullName>
    </recommendedName>
</protein>
<accession>R4YTM4</accession>
<dbReference type="PANTHER" id="PTHR21716">
    <property type="entry name" value="TRANSMEMBRANE PROTEIN"/>
    <property type="match status" value="1"/>
</dbReference>
<feature type="transmembrane region" description="Helical" evidence="6">
    <location>
        <begin position="276"/>
        <end position="297"/>
    </location>
</feature>
<evidence type="ECO:0008006" key="9">
    <source>
        <dbReference type="Google" id="ProtNLM"/>
    </source>
</evidence>
<reference evidence="7 8" key="1">
    <citation type="journal article" date="2013" name="Nat. Commun.">
        <title>Genome sequence and functional genomic analysis of the oil-degrading bacterium Oleispira antarctica.</title>
        <authorList>
            <person name="Kube M."/>
            <person name="Chernikova T.N."/>
            <person name="Al-Ramahi Y."/>
            <person name="Beloqui A."/>
            <person name="Lopez-Cortez N."/>
            <person name="Guazzaroni M.E."/>
            <person name="Heipieper H.J."/>
            <person name="Klages S."/>
            <person name="Kotsyurbenko O.R."/>
            <person name="Langer I."/>
            <person name="Nechitaylo T.Y."/>
            <person name="Lunsdorf H."/>
            <person name="Fernandez M."/>
            <person name="Juarez S."/>
            <person name="Ciordia S."/>
            <person name="Singer A."/>
            <person name="Kagan O."/>
            <person name="Egorova O."/>
            <person name="Petit P.A."/>
            <person name="Stogios P."/>
            <person name="Kim Y."/>
            <person name="Tchigvintsev A."/>
            <person name="Flick R."/>
            <person name="Denaro R."/>
            <person name="Genovese M."/>
            <person name="Albar J.P."/>
            <person name="Reva O.N."/>
            <person name="Martinez-Gomariz M."/>
            <person name="Tran H."/>
            <person name="Ferrer M."/>
            <person name="Savchenko A."/>
            <person name="Yakunin A.F."/>
            <person name="Yakimov M.M."/>
            <person name="Golyshina O.V."/>
            <person name="Reinhardt R."/>
            <person name="Golyshin P.N."/>
        </authorList>
    </citation>
    <scope>NUCLEOTIDE SEQUENCE [LARGE SCALE GENOMIC DNA]</scope>
</reference>
<comment type="subcellular location">
    <subcellularLocation>
        <location evidence="1">Membrane</location>
        <topology evidence="1">Multi-pass membrane protein</topology>
    </subcellularLocation>
</comment>
<evidence type="ECO:0000256" key="3">
    <source>
        <dbReference type="ARBA" id="ARBA00022692"/>
    </source>
</evidence>
<proteinExistence type="inferred from homology"/>
<dbReference type="EMBL" id="FO203512">
    <property type="protein sequence ID" value="CCK75914.1"/>
    <property type="molecule type" value="Genomic_DNA"/>
</dbReference>
<feature type="transmembrane region" description="Helical" evidence="6">
    <location>
        <begin position="304"/>
        <end position="323"/>
    </location>
</feature>
<evidence type="ECO:0000313" key="8">
    <source>
        <dbReference type="Proteomes" id="UP000032749"/>
    </source>
</evidence>
<dbReference type="InterPro" id="IPR002549">
    <property type="entry name" value="AI-2E-like"/>
</dbReference>
<keyword evidence="8" id="KW-1185">Reference proteome</keyword>
<dbReference type="Proteomes" id="UP000032749">
    <property type="component" value="Chromosome"/>
</dbReference>
<dbReference type="HOGENOM" id="CLU_031275_0_1_6"/>
<feature type="transmembrane region" description="Helical" evidence="6">
    <location>
        <begin position="241"/>
        <end position="264"/>
    </location>
</feature>
<evidence type="ECO:0000256" key="1">
    <source>
        <dbReference type="ARBA" id="ARBA00004141"/>
    </source>
</evidence>
<feature type="transmembrane region" description="Helical" evidence="6">
    <location>
        <begin position="23"/>
        <end position="42"/>
    </location>
</feature>
<gene>
    <name evidence="7" type="ORF">OLEAN_C17380</name>
</gene>
<dbReference type="GO" id="GO:0016020">
    <property type="term" value="C:membrane"/>
    <property type="evidence" value="ECO:0007669"/>
    <property type="project" value="UniProtKB-SubCell"/>
</dbReference>
<dbReference type="KEGG" id="oai:OLEAN_C17380"/>
<sequence>MDNELETVVINQSKEPLMPPKRAVFSLPIYGLLTLAVLYTLYFAKSLLMPILVAMLFALLLSPLVSLFKRLYIPRSLSAVFLIAMIGGPMTLLSIELAGPAQKWMEQVPKLSAQLTKELDNLSQAISADPVAEMNKTVLPAKKKSTDFFGWFSSDDEPIVFEEKKDNSALSARVTQGGIDIIMSILVATPMALAQFMTFLILVMFLLIFGPGLYASYLKILPLETSNRRSATLIGKLQKELSRYIVTVTIINAGLGITTAGIFWMMGVDDALLCGVLVGLLNFAPYLGSIMALIILSFAGITQYGIEVAALMPAAVYFGINMLEAQFITPTVLGRHMQLNPLILILWLLIWGWLWGAVGVLVAVPLLVCIKLAAAQLNVLSKWVALIETSS</sequence>
<evidence type="ECO:0000256" key="5">
    <source>
        <dbReference type="ARBA" id="ARBA00023136"/>
    </source>
</evidence>
<keyword evidence="4 6" id="KW-1133">Transmembrane helix</keyword>
<dbReference type="Pfam" id="PF01594">
    <property type="entry name" value="AI-2E_transport"/>
    <property type="match status" value="1"/>
</dbReference>
<dbReference type="PANTHER" id="PTHR21716:SF16">
    <property type="entry name" value="BLL1467 PROTEIN"/>
    <property type="match status" value="1"/>
</dbReference>